<gene>
    <name evidence="1" type="ORF">B0A50_03048</name>
</gene>
<dbReference type="AlphaFoldDB" id="A0A4U0U1D3"/>
<protein>
    <submittedName>
        <fullName evidence="1">Uncharacterized protein</fullName>
    </submittedName>
</protein>
<name>A0A4U0U1D3_9PEZI</name>
<dbReference type="EMBL" id="NAJL01000017">
    <property type="protein sequence ID" value="TKA28720.1"/>
    <property type="molecule type" value="Genomic_DNA"/>
</dbReference>
<accession>A0A4U0U1D3</accession>
<reference evidence="1 2" key="1">
    <citation type="submission" date="2017-03" db="EMBL/GenBank/DDBJ databases">
        <title>Genomes of endolithic fungi from Antarctica.</title>
        <authorList>
            <person name="Coleine C."/>
            <person name="Masonjones S."/>
            <person name="Stajich J.E."/>
        </authorList>
    </citation>
    <scope>NUCLEOTIDE SEQUENCE [LARGE SCALE GENOMIC DNA]</scope>
    <source>
        <strain evidence="1 2">CCFEE 6315</strain>
    </source>
</reference>
<evidence type="ECO:0000313" key="2">
    <source>
        <dbReference type="Proteomes" id="UP000308549"/>
    </source>
</evidence>
<keyword evidence="2" id="KW-1185">Reference proteome</keyword>
<sequence length="116" mass="13312">MRPNRGLFVGFQASTAVNIIFDTLAVEGTGRASDQFSKVIEGCRQWCSVRTQRNFVVHQGASTRERNNIYCRSEILIFLCFDSLQWGCRGSYIMDITRAVEERTWEKHTRDQGAQS</sequence>
<evidence type="ECO:0000313" key="1">
    <source>
        <dbReference type="EMBL" id="TKA28720.1"/>
    </source>
</evidence>
<organism evidence="1 2">
    <name type="scientific">Salinomyces thailandicus</name>
    <dbReference type="NCBI Taxonomy" id="706561"/>
    <lineage>
        <taxon>Eukaryota</taxon>
        <taxon>Fungi</taxon>
        <taxon>Dikarya</taxon>
        <taxon>Ascomycota</taxon>
        <taxon>Pezizomycotina</taxon>
        <taxon>Dothideomycetes</taxon>
        <taxon>Dothideomycetidae</taxon>
        <taxon>Mycosphaerellales</taxon>
        <taxon>Teratosphaeriaceae</taxon>
        <taxon>Salinomyces</taxon>
    </lineage>
</organism>
<proteinExistence type="predicted"/>
<dbReference type="Proteomes" id="UP000308549">
    <property type="component" value="Unassembled WGS sequence"/>
</dbReference>
<comment type="caution">
    <text evidence="1">The sequence shown here is derived from an EMBL/GenBank/DDBJ whole genome shotgun (WGS) entry which is preliminary data.</text>
</comment>